<dbReference type="InterPro" id="IPR037185">
    <property type="entry name" value="EmrE-like"/>
</dbReference>
<dbReference type="OrthoDB" id="369870at2"/>
<dbReference type="Pfam" id="PF00892">
    <property type="entry name" value="EamA"/>
    <property type="match status" value="1"/>
</dbReference>
<evidence type="ECO:0000256" key="2">
    <source>
        <dbReference type="ARBA" id="ARBA00007362"/>
    </source>
</evidence>
<feature type="transmembrane region" description="Helical" evidence="8">
    <location>
        <begin position="76"/>
        <end position="96"/>
    </location>
</feature>
<proteinExistence type="inferred from homology"/>
<dbReference type="GO" id="GO:0005886">
    <property type="term" value="C:plasma membrane"/>
    <property type="evidence" value="ECO:0007669"/>
    <property type="project" value="UniProtKB-SubCell"/>
</dbReference>
<dbReference type="NCBIfam" id="TIGR00688">
    <property type="entry name" value="rarD"/>
    <property type="match status" value="1"/>
</dbReference>
<feature type="transmembrane region" description="Helical" evidence="8">
    <location>
        <begin position="130"/>
        <end position="148"/>
    </location>
</feature>
<evidence type="ECO:0000313" key="10">
    <source>
        <dbReference type="EMBL" id="PKB25959.1"/>
    </source>
</evidence>
<feature type="transmembrane region" description="Helical" evidence="8">
    <location>
        <begin position="42"/>
        <end position="64"/>
    </location>
</feature>
<dbReference type="InterPro" id="IPR004626">
    <property type="entry name" value="RarD"/>
</dbReference>
<keyword evidence="4" id="KW-1003">Cell membrane</keyword>
<feature type="transmembrane region" description="Helical" evidence="8">
    <location>
        <begin position="12"/>
        <end position="30"/>
    </location>
</feature>
<dbReference type="PANTHER" id="PTHR22911">
    <property type="entry name" value="ACYL-MALONYL CONDENSING ENZYME-RELATED"/>
    <property type="match status" value="1"/>
</dbReference>
<comment type="subcellular location">
    <subcellularLocation>
        <location evidence="1">Cell membrane</location>
        <topology evidence="1">Multi-pass membrane protein</topology>
    </subcellularLocation>
</comment>
<name>A0A2N0I446_9SPHN</name>
<dbReference type="SUPFAM" id="SSF103481">
    <property type="entry name" value="Multidrug resistance efflux transporter EmrE"/>
    <property type="match status" value="2"/>
</dbReference>
<keyword evidence="3" id="KW-0813">Transport</keyword>
<keyword evidence="7 8" id="KW-0472">Membrane</keyword>
<feature type="transmembrane region" description="Helical" evidence="8">
    <location>
        <begin position="154"/>
        <end position="170"/>
    </location>
</feature>
<evidence type="ECO:0000256" key="5">
    <source>
        <dbReference type="ARBA" id="ARBA00022692"/>
    </source>
</evidence>
<keyword evidence="6 8" id="KW-1133">Transmembrane helix</keyword>
<gene>
    <name evidence="10" type="ORF">B0I00_1167</name>
</gene>
<dbReference type="Proteomes" id="UP000232587">
    <property type="component" value="Unassembled WGS sequence"/>
</dbReference>
<dbReference type="InterPro" id="IPR000620">
    <property type="entry name" value="EamA_dom"/>
</dbReference>
<feature type="transmembrane region" description="Helical" evidence="8">
    <location>
        <begin position="182"/>
        <end position="202"/>
    </location>
</feature>
<dbReference type="PANTHER" id="PTHR22911:SF137">
    <property type="entry name" value="SOLUTE CARRIER FAMILY 35 MEMBER G2-RELATED"/>
    <property type="match status" value="1"/>
</dbReference>
<evidence type="ECO:0000256" key="8">
    <source>
        <dbReference type="SAM" id="Phobius"/>
    </source>
</evidence>
<dbReference type="EMBL" id="PHUF01000002">
    <property type="protein sequence ID" value="PKB25959.1"/>
    <property type="molecule type" value="Genomic_DNA"/>
</dbReference>
<comment type="similarity">
    <text evidence="2">Belongs to the EamA transporter family.</text>
</comment>
<organism evidence="10 11">
    <name type="scientific">Novosphingobium kunmingense</name>
    <dbReference type="NCBI Taxonomy" id="1211806"/>
    <lineage>
        <taxon>Bacteria</taxon>
        <taxon>Pseudomonadati</taxon>
        <taxon>Pseudomonadota</taxon>
        <taxon>Alphaproteobacteria</taxon>
        <taxon>Sphingomonadales</taxon>
        <taxon>Sphingomonadaceae</taxon>
        <taxon>Novosphingobium</taxon>
    </lineage>
</organism>
<evidence type="ECO:0000256" key="4">
    <source>
        <dbReference type="ARBA" id="ARBA00022475"/>
    </source>
</evidence>
<accession>A0A2N0I446</accession>
<feature type="domain" description="EamA" evidence="9">
    <location>
        <begin position="12"/>
        <end position="146"/>
    </location>
</feature>
<feature type="transmembrane region" description="Helical" evidence="8">
    <location>
        <begin position="102"/>
        <end position="123"/>
    </location>
</feature>
<comment type="caution">
    <text evidence="10">The sequence shown here is derived from an EMBL/GenBank/DDBJ whole genome shotgun (WGS) entry which is preliminary data.</text>
</comment>
<evidence type="ECO:0000313" key="11">
    <source>
        <dbReference type="Proteomes" id="UP000232587"/>
    </source>
</evidence>
<protein>
    <submittedName>
        <fullName evidence="10">Chloramphenicol-sensitive protein RarD</fullName>
    </submittedName>
</protein>
<keyword evidence="11" id="KW-1185">Reference proteome</keyword>
<feature type="transmembrane region" description="Helical" evidence="8">
    <location>
        <begin position="214"/>
        <end position="233"/>
    </location>
</feature>
<evidence type="ECO:0000256" key="3">
    <source>
        <dbReference type="ARBA" id="ARBA00022448"/>
    </source>
</evidence>
<keyword evidence="5 8" id="KW-0812">Transmembrane</keyword>
<reference evidence="10 11" key="1">
    <citation type="submission" date="2017-11" db="EMBL/GenBank/DDBJ databases">
        <title>Genomic Encyclopedia of Type Strains, Phase III (KMG-III): the genomes of soil and plant-associated and newly described type strains.</title>
        <authorList>
            <person name="Whitman W."/>
        </authorList>
    </citation>
    <scope>NUCLEOTIDE SEQUENCE [LARGE SCALE GENOMIC DNA]</scope>
    <source>
        <strain evidence="10 11">CGMCC 1.12274</strain>
    </source>
</reference>
<dbReference type="AlphaFoldDB" id="A0A2N0I446"/>
<evidence type="ECO:0000256" key="7">
    <source>
        <dbReference type="ARBA" id="ARBA00023136"/>
    </source>
</evidence>
<feature type="transmembrane region" description="Helical" evidence="8">
    <location>
        <begin position="245"/>
        <end position="265"/>
    </location>
</feature>
<evidence type="ECO:0000256" key="1">
    <source>
        <dbReference type="ARBA" id="ARBA00004651"/>
    </source>
</evidence>
<evidence type="ECO:0000259" key="9">
    <source>
        <dbReference type="Pfam" id="PF00892"/>
    </source>
</evidence>
<feature type="transmembrane region" description="Helical" evidence="8">
    <location>
        <begin position="271"/>
        <end position="292"/>
    </location>
</feature>
<dbReference type="RefSeq" id="WP_100866346.1">
    <property type="nucleotide sequence ID" value="NZ_PHUF01000002.1"/>
</dbReference>
<evidence type="ECO:0000256" key="6">
    <source>
        <dbReference type="ARBA" id="ARBA00022989"/>
    </source>
</evidence>
<sequence>MHAPRQARPGGGLSMALGAYVIWGLLPLYMTTVRALPAVEFVAWRIVWTLPFCFAILAVTSGWADLQAALGDSATRLRLVASAGLIAINWVVFTAAVNSGHVFAAALGYYMNPLVNVALGTLVLKERLNARQWIAVGLATAGVAVLAFGAREMLAVSLSLALSFGIYGLIRKTASVAPLPGLTIETLILLPAALAVAAWYASGPSGSGMAISPSQGLLVALGGVLTGTPLLLFAGAARRMDYSSLGMIQFLSPTISFVLALTVFGEELRPAQLICFMLIWSAIALFVWDLIVQRRSAAA</sequence>